<dbReference type="KEGG" id="btw:BF38_6139"/>
<dbReference type="CDD" id="cd00093">
    <property type="entry name" value="HTH_XRE"/>
    <property type="match status" value="1"/>
</dbReference>
<keyword evidence="1" id="KW-0238">DNA-binding</keyword>
<geneLocation type="plasmid" evidence="3 5">
    <name>3</name>
</geneLocation>
<dbReference type="PANTHER" id="PTHR46558:SF11">
    <property type="entry name" value="HTH-TYPE TRANSCRIPTIONAL REGULATOR XRE"/>
    <property type="match status" value="1"/>
</dbReference>
<geneLocation type="plasmid" evidence="4 6">
    <name>unnamed1</name>
</geneLocation>
<reference evidence="4 6" key="2">
    <citation type="submission" date="2020-05" db="EMBL/GenBank/DDBJ databases">
        <title>FDA dAtabase for Regulatory Grade micrObial Sequences (FDA-ARGOS): Supporting development and validation of Infectious Disease Dx tests.</title>
        <authorList>
            <person name="Nelson B."/>
            <person name="Plummer A."/>
            <person name="Tallon L."/>
            <person name="Sadzewicz L."/>
            <person name="Zhao X."/>
            <person name="Vavikolanu K."/>
            <person name="Mehta A."/>
            <person name="Aluvathingal J."/>
            <person name="Nadendla S."/>
            <person name="Myers T."/>
            <person name="Yan Y."/>
            <person name="Sichtig H."/>
        </authorList>
    </citation>
    <scope>NUCLEOTIDE SEQUENCE [LARGE SCALE GENOMIC DNA]</scope>
    <source>
        <strain evidence="4 6">FDAARGOS_795</strain>
        <plasmid evidence="4 6">unnamed1</plasmid>
    </source>
</reference>
<dbReference type="SUPFAM" id="SSF47413">
    <property type="entry name" value="lambda repressor-like DNA-binding domains"/>
    <property type="match status" value="1"/>
</dbReference>
<name>A0A0B5NJV0_BACTU</name>
<evidence type="ECO:0000313" key="4">
    <source>
        <dbReference type="EMBL" id="QKH22415.1"/>
    </source>
</evidence>
<gene>
    <name evidence="3" type="ORF">BF38_6139</name>
    <name evidence="4" type="ORF">FOC89_00070</name>
</gene>
<dbReference type="Gene3D" id="1.10.260.40">
    <property type="entry name" value="lambda repressor-like DNA-binding domains"/>
    <property type="match status" value="1"/>
</dbReference>
<protein>
    <submittedName>
        <fullName evidence="3">Helix-turn-helix family protein</fullName>
    </submittedName>
    <submittedName>
        <fullName evidence="4">Helix-turn-helix transcriptional regulator</fullName>
    </submittedName>
</protein>
<dbReference type="RefSeq" id="WP_001096410.1">
    <property type="nucleotide sequence ID" value="NZ_CP009332.1"/>
</dbReference>
<dbReference type="SMART" id="SM00530">
    <property type="entry name" value="HTH_XRE"/>
    <property type="match status" value="1"/>
</dbReference>
<evidence type="ECO:0000313" key="5">
    <source>
        <dbReference type="Proteomes" id="UP000031876"/>
    </source>
</evidence>
<organism evidence="4 6">
    <name type="scientific">Bacillus thuringiensis</name>
    <dbReference type="NCBI Taxonomy" id="1428"/>
    <lineage>
        <taxon>Bacteria</taxon>
        <taxon>Bacillati</taxon>
        <taxon>Bacillota</taxon>
        <taxon>Bacilli</taxon>
        <taxon>Bacillales</taxon>
        <taxon>Bacillaceae</taxon>
        <taxon>Bacillus</taxon>
        <taxon>Bacillus cereus group</taxon>
    </lineage>
</organism>
<reference evidence="3 5" key="1">
    <citation type="journal article" date="2015" name="Genome Announc.">
        <title>Complete genome sequences for 35 biothreat assay-relevant bacillus species.</title>
        <authorList>
            <person name="Johnson S.L."/>
            <person name="Daligault H.E."/>
            <person name="Davenport K.W."/>
            <person name="Jaissle J."/>
            <person name="Frey K.G."/>
            <person name="Ladner J.T."/>
            <person name="Broomall S.M."/>
            <person name="Bishop-Lilly K.A."/>
            <person name="Bruce D.C."/>
            <person name="Gibbons H.S."/>
            <person name="Coyne S.R."/>
            <person name="Lo C.C."/>
            <person name="Meincke L."/>
            <person name="Munk A.C."/>
            <person name="Koroleva G.I."/>
            <person name="Rosenzweig C.N."/>
            <person name="Palacios G.F."/>
            <person name="Redden C.L."/>
            <person name="Minogue T.D."/>
            <person name="Chain P.S."/>
        </authorList>
    </citation>
    <scope>NUCLEOTIDE SEQUENCE [LARGE SCALE GENOMIC DNA]</scope>
    <source>
        <strain evidence="3 5">HD1011</strain>
        <plasmid evidence="3 5">3</plasmid>
    </source>
</reference>
<evidence type="ECO:0000313" key="3">
    <source>
        <dbReference type="EMBL" id="AJG73672.1"/>
    </source>
</evidence>
<dbReference type="PANTHER" id="PTHR46558">
    <property type="entry name" value="TRACRIPTIONAL REGULATORY PROTEIN-RELATED-RELATED"/>
    <property type="match status" value="1"/>
</dbReference>
<dbReference type="InterPro" id="IPR001387">
    <property type="entry name" value="Cro/C1-type_HTH"/>
</dbReference>
<evidence type="ECO:0000256" key="1">
    <source>
        <dbReference type="ARBA" id="ARBA00023125"/>
    </source>
</evidence>
<evidence type="ECO:0000259" key="2">
    <source>
        <dbReference type="PROSITE" id="PS50943"/>
    </source>
</evidence>
<dbReference type="PROSITE" id="PS50943">
    <property type="entry name" value="HTH_CROC1"/>
    <property type="match status" value="1"/>
</dbReference>
<feature type="domain" description="HTH cro/C1-type" evidence="2">
    <location>
        <begin position="10"/>
        <end position="63"/>
    </location>
</feature>
<accession>A0A0B5NJV0</accession>
<dbReference type="Pfam" id="PF01381">
    <property type="entry name" value="HTH_3"/>
    <property type="match status" value="1"/>
</dbReference>
<dbReference type="AlphaFoldDB" id="A0A0B5NJV0"/>
<sequence>MAKLNAKRAKQIRLQLGYSQEEVAKHLECTKGSYCQMELGYRQPSLEKLGRLSKLYKVSTDELLEIS</sequence>
<evidence type="ECO:0000313" key="6">
    <source>
        <dbReference type="Proteomes" id="UP000501107"/>
    </source>
</evidence>
<keyword evidence="4" id="KW-0614">Plasmid</keyword>
<dbReference type="Proteomes" id="UP000501107">
    <property type="component" value="Plasmid unnamed1"/>
</dbReference>
<dbReference type="EMBL" id="CP009332">
    <property type="protein sequence ID" value="AJG73672.1"/>
    <property type="molecule type" value="Genomic_DNA"/>
</dbReference>
<dbReference type="Proteomes" id="UP000031876">
    <property type="component" value="Plasmid 3"/>
</dbReference>
<dbReference type="EMBL" id="CP053977">
    <property type="protein sequence ID" value="QKH22415.1"/>
    <property type="molecule type" value="Genomic_DNA"/>
</dbReference>
<dbReference type="GO" id="GO:0003677">
    <property type="term" value="F:DNA binding"/>
    <property type="evidence" value="ECO:0007669"/>
    <property type="project" value="UniProtKB-KW"/>
</dbReference>
<proteinExistence type="predicted"/>
<dbReference type="InterPro" id="IPR010982">
    <property type="entry name" value="Lambda_DNA-bd_dom_sf"/>
</dbReference>